<keyword evidence="7" id="KW-0449">Lipoprotein</keyword>
<evidence type="ECO:0000256" key="7">
    <source>
        <dbReference type="ARBA" id="ARBA00023288"/>
    </source>
</evidence>
<comment type="caution">
    <text evidence="11">The sequence shown here is derived from an EMBL/GenBank/DDBJ whole genome shotgun (WGS) entry which is preliminary data.</text>
</comment>
<keyword evidence="12" id="KW-1185">Reference proteome</keyword>
<dbReference type="Pfam" id="PF20238">
    <property type="entry name" value="BIM1-like_dom"/>
    <property type="match status" value="1"/>
</dbReference>
<evidence type="ECO:0000256" key="1">
    <source>
        <dbReference type="ARBA" id="ARBA00004609"/>
    </source>
</evidence>
<dbReference type="Proteomes" id="UP000765509">
    <property type="component" value="Unassembled WGS sequence"/>
</dbReference>
<sequence length="416" mass="45403">MSTPCKSDQATQTTNSDPTGGHKHSWVCSFLAESDEGFVQCQVNDQAGYMTHIIHLAACDGLKALARVTGPTQAEAQEPQGQMDLSNLINKADNLYLKYNSIVLQISHLGSHLCQNGIDSAKSTNSDREEFNRSAKQFLLNRILLNTQYRTASIHPFNPCLVFTALFCRLDPPLMEPASEEADGYGNTPKMLCPDILRHLEIYKWFKSALLGRRRPQRYISSQAVIDSSTYSTHLLGMMLKQAMHYALIVALFTLCGMASVSAHFTLDLPNARGSSMADEPKFCGGFPTDAAGRQAFPLSAEAPIVITSHHASAEVAIIVSFNSNPTSFSDFDYKGKTNFLMPFGEISGAGSFCFKVDISPFASHIPNITDGTLATLQVEYKAGNDTLYQCSDLILQKSFTPPESVACANHTSTAS</sequence>
<proteinExistence type="predicted"/>
<name>A0A9Q3HQ26_9BASI</name>
<evidence type="ECO:0000256" key="6">
    <source>
        <dbReference type="ARBA" id="ARBA00023180"/>
    </source>
</evidence>
<dbReference type="PANTHER" id="PTHR34992:SF11">
    <property type="entry name" value="COPPER ACQUISITION FACTOR BIM1-LIKE DOMAIN-CONTAINING PROTEIN"/>
    <property type="match status" value="1"/>
</dbReference>
<feature type="transmembrane region" description="Helical" evidence="9">
    <location>
        <begin position="246"/>
        <end position="267"/>
    </location>
</feature>
<accession>A0A9Q3HQ26</accession>
<keyword evidence="9" id="KW-0812">Transmembrane</keyword>
<reference evidence="11" key="1">
    <citation type="submission" date="2021-03" db="EMBL/GenBank/DDBJ databases">
        <title>Draft genome sequence of rust myrtle Austropuccinia psidii MF-1, a brazilian biotype.</title>
        <authorList>
            <person name="Quecine M.C."/>
            <person name="Pachon D.M.R."/>
            <person name="Bonatelli M.L."/>
            <person name="Correr F.H."/>
            <person name="Franceschini L.M."/>
            <person name="Leite T.F."/>
            <person name="Margarido G.R.A."/>
            <person name="Almeida C.A."/>
            <person name="Ferrarezi J.A."/>
            <person name="Labate C.A."/>
        </authorList>
    </citation>
    <scope>NUCLEOTIDE SEQUENCE</scope>
    <source>
        <strain evidence="11">MF-1</strain>
    </source>
</reference>
<dbReference type="GO" id="GO:0005886">
    <property type="term" value="C:plasma membrane"/>
    <property type="evidence" value="ECO:0007669"/>
    <property type="project" value="UniProtKB-SubCell"/>
</dbReference>
<evidence type="ECO:0000256" key="4">
    <source>
        <dbReference type="ARBA" id="ARBA00022729"/>
    </source>
</evidence>
<dbReference type="OrthoDB" id="2505321at2759"/>
<protein>
    <recommendedName>
        <fullName evidence="10">Copper acquisition factor BIM1-like domain-containing protein</fullName>
    </recommendedName>
</protein>
<evidence type="ECO:0000313" key="11">
    <source>
        <dbReference type="EMBL" id="MBW0512262.1"/>
    </source>
</evidence>
<evidence type="ECO:0000259" key="10">
    <source>
        <dbReference type="Pfam" id="PF20238"/>
    </source>
</evidence>
<evidence type="ECO:0000256" key="2">
    <source>
        <dbReference type="ARBA" id="ARBA00022475"/>
    </source>
</evidence>
<dbReference type="AlphaFoldDB" id="A0A9Q3HQ26"/>
<organism evidence="11 12">
    <name type="scientific">Austropuccinia psidii MF-1</name>
    <dbReference type="NCBI Taxonomy" id="1389203"/>
    <lineage>
        <taxon>Eukaryota</taxon>
        <taxon>Fungi</taxon>
        <taxon>Dikarya</taxon>
        <taxon>Basidiomycota</taxon>
        <taxon>Pucciniomycotina</taxon>
        <taxon>Pucciniomycetes</taxon>
        <taxon>Pucciniales</taxon>
        <taxon>Sphaerophragmiaceae</taxon>
        <taxon>Austropuccinia</taxon>
    </lineage>
</organism>
<dbReference type="PANTHER" id="PTHR34992">
    <property type="entry name" value="HYPHAL ANASTAMOSIS-7 PROTEIN"/>
    <property type="match status" value="1"/>
</dbReference>
<feature type="compositionally biased region" description="Polar residues" evidence="8">
    <location>
        <begin position="1"/>
        <end position="18"/>
    </location>
</feature>
<gene>
    <name evidence="11" type="ORF">O181_051977</name>
</gene>
<keyword evidence="4" id="KW-0732">Signal</keyword>
<dbReference type="EMBL" id="AVOT02022695">
    <property type="protein sequence ID" value="MBW0512262.1"/>
    <property type="molecule type" value="Genomic_DNA"/>
</dbReference>
<comment type="subcellular location">
    <subcellularLocation>
        <location evidence="1">Cell membrane</location>
        <topology evidence="1">Lipid-anchor</topology>
        <topology evidence="1">GPI-anchor</topology>
    </subcellularLocation>
</comment>
<keyword evidence="2" id="KW-1003">Cell membrane</keyword>
<keyword evidence="6" id="KW-0325">Glycoprotein</keyword>
<feature type="region of interest" description="Disordered" evidence="8">
    <location>
        <begin position="1"/>
        <end position="22"/>
    </location>
</feature>
<evidence type="ECO:0000256" key="5">
    <source>
        <dbReference type="ARBA" id="ARBA00023136"/>
    </source>
</evidence>
<evidence type="ECO:0000256" key="9">
    <source>
        <dbReference type="SAM" id="Phobius"/>
    </source>
</evidence>
<evidence type="ECO:0000256" key="8">
    <source>
        <dbReference type="SAM" id="MobiDB-lite"/>
    </source>
</evidence>
<dbReference type="InterPro" id="IPR046530">
    <property type="entry name" value="BIM1-like_dom"/>
</dbReference>
<keyword evidence="9" id="KW-1133">Transmembrane helix</keyword>
<dbReference type="CDD" id="cd21176">
    <property type="entry name" value="LPMO_auxiliary-like"/>
    <property type="match status" value="1"/>
</dbReference>
<evidence type="ECO:0000256" key="3">
    <source>
        <dbReference type="ARBA" id="ARBA00022622"/>
    </source>
</evidence>
<keyword evidence="5 9" id="KW-0472">Membrane</keyword>
<feature type="domain" description="Copper acquisition factor BIM1-like" evidence="10">
    <location>
        <begin position="262"/>
        <end position="412"/>
    </location>
</feature>
<dbReference type="GO" id="GO:0098552">
    <property type="term" value="C:side of membrane"/>
    <property type="evidence" value="ECO:0007669"/>
    <property type="project" value="UniProtKB-KW"/>
</dbReference>
<keyword evidence="3" id="KW-0336">GPI-anchor</keyword>
<evidence type="ECO:0000313" key="12">
    <source>
        <dbReference type="Proteomes" id="UP000765509"/>
    </source>
</evidence>
<dbReference type="InterPro" id="IPR046936">
    <property type="entry name" value="BIM1-like"/>
</dbReference>